<dbReference type="NCBIfam" id="NF040565">
    <property type="entry name" value="SCO2521_fam"/>
    <property type="match status" value="1"/>
</dbReference>
<reference evidence="1" key="1">
    <citation type="submission" date="2023-07" db="EMBL/GenBank/DDBJ databases">
        <title>Sequencing the genomes of 1000 actinobacteria strains.</title>
        <authorList>
            <person name="Klenk H.-P."/>
        </authorList>
    </citation>
    <scope>NUCLEOTIDE SEQUENCE</scope>
    <source>
        <strain evidence="1">DSM 44707</strain>
    </source>
</reference>
<gene>
    <name evidence="1" type="ORF">J2S41_000617</name>
</gene>
<dbReference type="EMBL" id="JAVDYB010000001">
    <property type="protein sequence ID" value="MDR7273839.1"/>
    <property type="molecule type" value="Genomic_DNA"/>
</dbReference>
<dbReference type="Proteomes" id="UP001183643">
    <property type="component" value="Unassembled WGS sequence"/>
</dbReference>
<keyword evidence="2" id="KW-1185">Reference proteome</keyword>
<evidence type="ECO:0000313" key="1">
    <source>
        <dbReference type="EMBL" id="MDR7273839.1"/>
    </source>
</evidence>
<organism evidence="1 2">
    <name type="scientific">Catenuloplanes atrovinosus</name>
    <dbReference type="NCBI Taxonomy" id="137266"/>
    <lineage>
        <taxon>Bacteria</taxon>
        <taxon>Bacillati</taxon>
        <taxon>Actinomycetota</taxon>
        <taxon>Actinomycetes</taxon>
        <taxon>Micromonosporales</taxon>
        <taxon>Micromonosporaceae</taxon>
        <taxon>Catenuloplanes</taxon>
    </lineage>
</organism>
<dbReference type="InterPro" id="IPR049749">
    <property type="entry name" value="SCO2521-like"/>
</dbReference>
<comment type="caution">
    <text evidence="1">The sequence shown here is derived from an EMBL/GenBank/DDBJ whole genome shotgun (WGS) entry which is preliminary data.</text>
</comment>
<name>A0AAE4C8I7_9ACTN</name>
<dbReference type="AlphaFoldDB" id="A0AAE4C8I7"/>
<sequence>MLILGEIHTGLLRHSAPVTTGLARELLDLVAGETVRVSERPISCVWSPDLTTGVDCGLTGASGGTGRAVGTVRHRAVITGGRVVQASAHAVVDRAADVRRLPWSHYIARPGHLEVLTKGPLDALADGFLSTERAPAALDLGGICARTFDRVQAAPQLDRRVALRAPRTRFRWSATPGASAVHLAIEDGDLRRLRLTLPELPAARIADLCADIARHDWLLSTLIEVIGASALGVRSREEALRRLAPAIDTLLDLWMPAARLDDDMAAVWASLERRPGFTRQWDTLVGRIRDQLLAGTVQAMSSTAGVGV</sequence>
<evidence type="ECO:0000313" key="2">
    <source>
        <dbReference type="Proteomes" id="UP001183643"/>
    </source>
</evidence>
<dbReference type="RefSeq" id="WP_310362788.1">
    <property type="nucleotide sequence ID" value="NZ_JAVDYB010000001.1"/>
</dbReference>
<accession>A0AAE4C8I7</accession>
<protein>
    <submittedName>
        <fullName evidence="1">Uncharacterized protein</fullName>
    </submittedName>
</protein>
<proteinExistence type="predicted"/>